<dbReference type="Pfam" id="PF01865">
    <property type="entry name" value="PhoU_div"/>
    <property type="match status" value="1"/>
</dbReference>
<dbReference type="STRING" id="653733.Selin_1028"/>
<reference evidence="2 3" key="1">
    <citation type="submission" date="2010-12" db="EMBL/GenBank/DDBJ databases">
        <title>Complete sequence of Desulfurispirillum indicum S5.</title>
        <authorList>
            <consortium name="US DOE Joint Genome Institute"/>
            <person name="Lucas S."/>
            <person name="Copeland A."/>
            <person name="Lapidus A."/>
            <person name="Cheng J.-F."/>
            <person name="Goodwin L."/>
            <person name="Pitluck S."/>
            <person name="Chertkov O."/>
            <person name="Held B."/>
            <person name="Detter J.C."/>
            <person name="Han C."/>
            <person name="Tapia R."/>
            <person name="Land M."/>
            <person name="Hauser L."/>
            <person name="Kyrpides N."/>
            <person name="Ivanova N."/>
            <person name="Mikhailova N."/>
            <person name="Haggblom M."/>
            <person name="Rauschenbach I."/>
            <person name="Bini E."/>
            <person name="Woyke T."/>
        </authorList>
    </citation>
    <scope>NUCLEOTIDE SEQUENCE [LARGE SCALE GENOMIC DNA]</scope>
    <source>
        <strain evidence="3">ATCC BAA-1389 / DSM 22839 / S5</strain>
    </source>
</reference>
<comment type="similarity">
    <text evidence="1">Belongs to the UPF0111 family.</text>
</comment>
<gene>
    <name evidence="2" type="ordered locus">Selin_1028</name>
</gene>
<accession>E6W3H0</accession>
<keyword evidence="3" id="KW-1185">Reference proteome</keyword>
<dbReference type="Proteomes" id="UP000002572">
    <property type="component" value="Chromosome"/>
</dbReference>
<evidence type="ECO:0000313" key="3">
    <source>
        <dbReference type="Proteomes" id="UP000002572"/>
    </source>
</evidence>
<name>E6W3H0_DESIS</name>
<dbReference type="AlphaFoldDB" id="E6W3H0"/>
<dbReference type="InterPro" id="IPR038078">
    <property type="entry name" value="PhoU-like_sf"/>
</dbReference>
<dbReference type="SUPFAM" id="SSF109755">
    <property type="entry name" value="PhoU-like"/>
    <property type="match status" value="1"/>
</dbReference>
<proteinExistence type="inferred from homology"/>
<dbReference type="InParanoid" id="E6W3H0"/>
<evidence type="ECO:0000313" key="2">
    <source>
        <dbReference type="EMBL" id="ADU65763.1"/>
    </source>
</evidence>
<dbReference type="KEGG" id="din:Selin_1028"/>
<sequence length="223" mass="25433">MSLISGLFGPDPLKAIQTHMEAVKECIDQLDPAIQYWLAEDFDNLKLVAKKIMKFENEADRVQASSRASFPTSMFMPVSRKSLFKLLKKQDSIANDVEDIAFILTVRKTYLHPQLREPFMAFYGKVQEILAATLELMTEVENVFDSGFGAPQKKDFASKVEHIIFLEWECDKRQYKLAQHVYALEEEICPVTIFMLVELTKKLGEMANAAERLAESTAEVLSE</sequence>
<organism evidence="2 3">
    <name type="scientific">Desulfurispirillum indicum (strain ATCC BAA-1389 / DSM 22839 / S5)</name>
    <dbReference type="NCBI Taxonomy" id="653733"/>
    <lineage>
        <taxon>Bacteria</taxon>
        <taxon>Pseudomonadati</taxon>
        <taxon>Chrysiogenota</taxon>
        <taxon>Chrysiogenia</taxon>
        <taxon>Chrysiogenales</taxon>
        <taxon>Chrysiogenaceae</taxon>
        <taxon>Desulfurispirillum</taxon>
    </lineage>
</organism>
<dbReference type="InterPro" id="IPR018445">
    <property type="entry name" value="Put_Phosphate_transp_reg"/>
</dbReference>
<dbReference type="PANTHER" id="PTHR36536">
    <property type="entry name" value="UPF0111 PROTEIN HI_1603"/>
    <property type="match status" value="1"/>
</dbReference>
<dbReference type="eggNOG" id="COG1392">
    <property type="taxonomic scope" value="Bacteria"/>
</dbReference>
<dbReference type="EMBL" id="CP002432">
    <property type="protein sequence ID" value="ADU65763.1"/>
    <property type="molecule type" value="Genomic_DNA"/>
</dbReference>
<protein>
    <submittedName>
        <fullName evidence="2">Putative phosphate transport regulator</fullName>
    </submittedName>
</protein>
<evidence type="ECO:0000256" key="1">
    <source>
        <dbReference type="ARBA" id="ARBA00008591"/>
    </source>
</evidence>
<dbReference type="HOGENOM" id="CLU_104916_0_0_0"/>
<dbReference type="RefSeq" id="WP_013505645.1">
    <property type="nucleotide sequence ID" value="NC_014836.1"/>
</dbReference>
<dbReference type="Gene3D" id="1.20.58.220">
    <property type="entry name" value="Phosphate transport system protein phou homolog 2, domain 2"/>
    <property type="match status" value="1"/>
</dbReference>
<dbReference type="PANTHER" id="PTHR36536:SF3">
    <property type="entry name" value="UPF0111 PROTEIN HI_1603"/>
    <property type="match status" value="1"/>
</dbReference>
<dbReference type="InterPro" id="IPR002727">
    <property type="entry name" value="DUF47"/>
</dbReference>
<dbReference type="NCBIfam" id="TIGR00153">
    <property type="entry name" value="TIGR00153 family protein"/>
    <property type="match status" value="1"/>
</dbReference>